<dbReference type="EMBL" id="BMFN01000002">
    <property type="protein sequence ID" value="GGF66571.1"/>
    <property type="molecule type" value="Genomic_DNA"/>
</dbReference>
<dbReference type="Proteomes" id="UP000605392">
    <property type="component" value="Unassembled WGS sequence"/>
</dbReference>
<organism evidence="1 2">
    <name type="scientific">Hymenobacter qilianensis</name>
    <dbReference type="NCBI Taxonomy" id="1385715"/>
    <lineage>
        <taxon>Bacteria</taxon>
        <taxon>Pseudomonadati</taxon>
        <taxon>Bacteroidota</taxon>
        <taxon>Cytophagia</taxon>
        <taxon>Cytophagales</taxon>
        <taxon>Hymenobacteraceae</taxon>
        <taxon>Hymenobacter</taxon>
    </lineage>
</organism>
<protein>
    <submittedName>
        <fullName evidence="1">Uncharacterized protein</fullName>
    </submittedName>
</protein>
<evidence type="ECO:0000313" key="1">
    <source>
        <dbReference type="EMBL" id="GGF66571.1"/>
    </source>
</evidence>
<comment type="caution">
    <text evidence="1">The sequence shown here is derived from an EMBL/GenBank/DDBJ whole genome shotgun (WGS) entry which is preliminary data.</text>
</comment>
<sequence>MQIPYNVLMIITRIWHGVTHAHHADEYLKYLEASGLADYKKTPGNLGVQVLRSIEGEVCHFWTVTRWDSYESIKHFAGDDYEKARYYPDDARYLLEFEANVVHCDTFDF</sequence>
<gene>
    <name evidence="1" type="ORF">GCM10011375_21940</name>
</gene>
<accession>A0ACB5PS50</accession>
<evidence type="ECO:0000313" key="2">
    <source>
        <dbReference type="Proteomes" id="UP000605392"/>
    </source>
</evidence>
<reference evidence="1 2" key="1">
    <citation type="journal article" date="2019" name="Int. J. Syst. Evol. Microbiol.">
        <title>The Global Catalogue of Microorganisms (GCM) 10K type strain sequencing project: providing services to taxonomists for standard genome sequencing and annotation.</title>
        <authorList>
            <consortium name="The Broad Institute Genomics Platform"/>
            <consortium name="The Broad Institute Genome Sequencing Center for Infectious Disease"/>
            <person name="Wu L."/>
            <person name="Ma J."/>
        </authorList>
    </citation>
    <scope>NUCLEOTIDE SEQUENCE [LARGE SCALE GENOMIC DNA]</scope>
    <source>
        <strain evidence="1 2">CGMCC 1.12720</strain>
    </source>
</reference>
<name>A0ACB5PS50_9BACT</name>
<keyword evidence="2" id="KW-1185">Reference proteome</keyword>
<proteinExistence type="predicted"/>